<dbReference type="InterPro" id="IPR043502">
    <property type="entry name" value="DNA/RNA_pol_sf"/>
</dbReference>
<evidence type="ECO:0000256" key="1">
    <source>
        <dbReference type="SAM" id="MobiDB-lite"/>
    </source>
</evidence>
<dbReference type="Gramene" id="OMO87955">
    <property type="protein sequence ID" value="OMO87955"/>
    <property type="gene ID" value="CCACVL1_08647"/>
</dbReference>
<sequence>MEPKSRPCVFLGYSKNQSVYLCLDLVSQKIFVSRHVMFDETKFPFEHVTADLTQTESNSTHRPTATASECPNSSSMSTAPPSTTDTLELTCATHAIKDTNWKKAMMEELKALRRNNTWELVHEPSDRTVVGCKWVFRVKRNADGSVASLVVKPVTIRLVLSIAIANGWSFKQMDVNNAFLQGDLTDEVYMKQPPVLYDKKNPEMVCKLKKAIYGLKQAPRAWYCALSNFLISFGFKNSIADTSLFIYQTGSILAYLLVYVDDLILTGNDGNFLQRFSTTLANKFSIKDLVQLHCVLGIEVLHTPKGLFLSQSKYIADILNKANMVGAKECTNPLSVASPLKLHDGTVNKLSQFMHKPSTLHLQALKIVLRYLKGTIQHGFLLSSAATTSLKMYTDSDWASDADDRRSTSAYIVYHGSNPISWCFKKQKTVARSSNEAEYRAIALGVSELTWIQSLLNELQVKVPKAPTIFCDNLSATYTCANPVFHTRMKHLALDYFFVREKVSAGVLNIKHIPTQEELADALTKPLSTEISEVDFQDWCLR</sequence>
<dbReference type="InterPro" id="IPR013103">
    <property type="entry name" value="RVT_2"/>
</dbReference>
<protein>
    <submittedName>
        <fullName evidence="4">Reverse transcriptase, RNA-dependent DNA polymerase</fullName>
    </submittedName>
</protein>
<feature type="domain" description="Retroviral polymerase SH3-like" evidence="3">
    <location>
        <begin position="2"/>
        <end position="47"/>
    </location>
</feature>
<evidence type="ECO:0000313" key="5">
    <source>
        <dbReference type="Proteomes" id="UP000188268"/>
    </source>
</evidence>
<evidence type="ECO:0000259" key="2">
    <source>
        <dbReference type="Pfam" id="PF07727"/>
    </source>
</evidence>
<dbReference type="PANTHER" id="PTHR11439">
    <property type="entry name" value="GAG-POL-RELATED RETROTRANSPOSON"/>
    <property type="match status" value="1"/>
</dbReference>
<accession>A0A1R3IZE6</accession>
<dbReference type="InterPro" id="IPR057670">
    <property type="entry name" value="SH3_retrovirus"/>
</dbReference>
<feature type="compositionally biased region" description="Polar residues" evidence="1">
    <location>
        <begin position="53"/>
        <end position="70"/>
    </location>
</feature>
<organism evidence="4 5">
    <name type="scientific">Corchorus capsularis</name>
    <name type="common">Jute</name>
    <dbReference type="NCBI Taxonomy" id="210143"/>
    <lineage>
        <taxon>Eukaryota</taxon>
        <taxon>Viridiplantae</taxon>
        <taxon>Streptophyta</taxon>
        <taxon>Embryophyta</taxon>
        <taxon>Tracheophyta</taxon>
        <taxon>Spermatophyta</taxon>
        <taxon>Magnoliopsida</taxon>
        <taxon>eudicotyledons</taxon>
        <taxon>Gunneridae</taxon>
        <taxon>Pentapetalae</taxon>
        <taxon>rosids</taxon>
        <taxon>malvids</taxon>
        <taxon>Malvales</taxon>
        <taxon>Malvaceae</taxon>
        <taxon>Grewioideae</taxon>
        <taxon>Apeibeae</taxon>
        <taxon>Corchorus</taxon>
    </lineage>
</organism>
<dbReference type="PANTHER" id="PTHR11439:SF517">
    <property type="entry name" value="CYSTEINE-RICH RLK (RECEPTOR-LIKE PROTEIN KINASE) 8"/>
    <property type="match status" value="1"/>
</dbReference>
<comment type="caution">
    <text evidence="4">The sequence shown here is derived from an EMBL/GenBank/DDBJ whole genome shotgun (WGS) entry which is preliminary data.</text>
</comment>
<proteinExistence type="predicted"/>
<reference evidence="4 5" key="1">
    <citation type="submission" date="2013-09" db="EMBL/GenBank/DDBJ databases">
        <title>Corchorus capsularis genome sequencing.</title>
        <authorList>
            <person name="Alam M."/>
            <person name="Haque M.S."/>
            <person name="Islam M.S."/>
            <person name="Emdad E.M."/>
            <person name="Islam M.M."/>
            <person name="Ahmed B."/>
            <person name="Halim A."/>
            <person name="Hossen Q.M.M."/>
            <person name="Hossain M.Z."/>
            <person name="Ahmed R."/>
            <person name="Khan M.M."/>
            <person name="Islam R."/>
            <person name="Rashid M.M."/>
            <person name="Khan S.A."/>
            <person name="Rahman M.S."/>
            <person name="Alam M."/>
        </authorList>
    </citation>
    <scope>NUCLEOTIDE SEQUENCE [LARGE SCALE GENOMIC DNA]</scope>
    <source>
        <strain evidence="5">cv. CVL-1</strain>
        <tissue evidence="4">Whole seedling</tissue>
    </source>
</reference>
<dbReference type="Pfam" id="PF07727">
    <property type="entry name" value="RVT_2"/>
    <property type="match status" value="1"/>
</dbReference>
<dbReference type="EMBL" id="AWWV01009128">
    <property type="protein sequence ID" value="OMO87955.1"/>
    <property type="molecule type" value="Genomic_DNA"/>
</dbReference>
<feature type="compositionally biased region" description="Low complexity" evidence="1">
    <location>
        <begin position="71"/>
        <end position="84"/>
    </location>
</feature>
<dbReference type="CDD" id="cd09272">
    <property type="entry name" value="RNase_HI_RT_Ty1"/>
    <property type="match status" value="1"/>
</dbReference>
<evidence type="ECO:0000313" key="4">
    <source>
        <dbReference type="EMBL" id="OMO87955.1"/>
    </source>
</evidence>
<dbReference type="Proteomes" id="UP000188268">
    <property type="component" value="Unassembled WGS sequence"/>
</dbReference>
<dbReference type="AlphaFoldDB" id="A0A1R3IZE6"/>
<keyword evidence="4" id="KW-0548">Nucleotidyltransferase</keyword>
<keyword evidence="4" id="KW-0695">RNA-directed DNA polymerase</keyword>
<feature type="region of interest" description="Disordered" evidence="1">
    <location>
        <begin position="53"/>
        <end position="85"/>
    </location>
</feature>
<dbReference type="STRING" id="210143.A0A1R3IZE6"/>
<feature type="domain" description="Reverse transcriptase Ty1/copia-type" evidence="2">
    <location>
        <begin position="146"/>
        <end position="334"/>
    </location>
</feature>
<keyword evidence="5" id="KW-1185">Reference proteome</keyword>
<evidence type="ECO:0000259" key="3">
    <source>
        <dbReference type="Pfam" id="PF25597"/>
    </source>
</evidence>
<dbReference type="GO" id="GO:0003964">
    <property type="term" value="F:RNA-directed DNA polymerase activity"/>
    <property type="evidence" value="ECO:0007669"/>
    <property type="project" value="UniProtKB-KW"/>
</dbReference>
<name>A0A1R3IZE6_COCAP</name>
<dbReference type="SUPFAM" id="SSF56672">
    <property type="entry name" value="DNA/RNA polymerases"/>
    <property type="match status" value="1"/>
</dbReference>
<dbReference type="OMA" id="TETIYME"/>
<dbReference type="Pfam" id="PF25597">
    <property type="entry name" value="SH3_retrovirus"/>
    <property type="match status" value="1"/>
</dbReference>
<gene>
    <name evidence="4" type="ORF">CCACVL1_08647</name>
</gene>
<dbReference type="OrthoDB" id="998579at2759"/>
<keyword evidence="4" id="KW-0808">Transferase</keyword>